<dbReference type="EMBL" id="JBGBPQ010000027">
    <property type="protein sequence ID" value="KAL1498792.1"/>
    <property type="molecule type" value="Genomic_DNA"/>
</dbReference>
<evidence type="ECO:0000313" key="3">
    <source>
        <dbReference type="EMBL" id="KAL1498792.1"/>
    </source>
</evidence>
<dbReference type="AlphaFoldDB" id="A0AB34IHW7"/>
<dbReference type="Gene3D" id="6.10.140.530">
    <property type="match status" value="1"/>
</dbReference>
<dbReference type="Pfam" id="PF03457">
    <property type="entry name" value="HA"/>
    <property type="match status" value="1"/>
</dbReference>
<reference evidence="3 4" key="1">
    <citation type="journal article" date="2024" name="Science">
        <title>Giant polyketide synthase enzymes in the biosynthesis of giant marine polyether toxins.</title>
        <authorList>
            <person name="Fallon T.R."/>
            <person name="Shende V.V."/>
            <person name="Wierzbicki I.H."/>
            <person name="Pendleton A.L."/>
            <person name="Watervoot N.F."/>
            <person name="Auber R.P."/>
            <person name="Gonzalez D.J."/>
            <person name="Wisecaver J.H."/>
            <person name="Moore B.S."/>
        </authorList>
    </citation>
    <scope>NUCLEOTIDE SEQUENCE [LARGE SCALE GENOMIC DNA]</scope>
    <source>
        <strain evidence="3 4">12B1</strain>
    </source>
</reference>
<organism evidence="3 4">
    <name type="scientific">Prymnesium parvum</name>
    <name type="common">Toxic golden alga</name>
    <dbReference type="NCBI Taxonomy" id="97485"/>
    <lineage>
        <taxon>Eukaryota</taxon>
        <taxon>Haptista</taxon>
        <taxon>Haptophyta</taxon>
        <taxon>Prymnesiophyceae</taxon>
        <taxon>Prymnesiales</taxon>
        <taxon>Prymnesiaceae</taxon>
        <taxon>Prymnesium</taxon>
    </lineage>
</organism>
<dbReference type="InterPro" id="IPR005114">
    <property type="entry name" value="Helicase_assoc"/>
</dbReference>
<proteinExistence type="predicted"/>
<feature type="compositionally biased region" description="Basic and acidic residues" evidence="1">
    <location>
        <begin position="174"/>
        <end position="183"/>
    </location>
</feature>
<dbReference type="Proteomes" id="UP001515480">
    <property type="component" value="Unassembled WGS sequence"/>
</dbReference>
<gene>
    <name evidence="3" type="ORF">AB1Y20_014099</name>
</gene>
<evidence type="ECO:0000256" key="1">
    <source>
        <dbReference type="SAM" id="MobiDB-lite"/>
    </source>
</evidence>
<comment type="caution">
    <text evidence="3">The sequence shown here is derived from an EMBL/GenBank/DDBJ whole genome shotgun (WGS) entry which is preliminary data.</text>
</comment>
<accession>A0AB34IHW7</accession>
<evidence type="ECO:0000313" key="4">
    <source>
        <dbReference type="Proteomes" id="UP001515480"/>
    </source>
</evidence>
<name>A0AB34IHW7_PRYPA</name>
<feature type="domain" description="Helicase-associated" evidence="2">
    <location>
        <begin position="9"/>
        <end position="69"/>
    </location>
</feature>
<evidence type="ECO:0000259" key="2">
    <source>
        <dbReference type="Pfam" id="PF03457"/>
    </source>
</evidence>
<feature type="region of interest" description="Disordered" evidence="1">
    <location>
        <begin position="174"/>
        <end position="202"/>
    </location>
</feature>
<keyword evidence="4" id="KW-1185">Reference proteome</keyword>
<protein>
    <recommendedName>
        <fullName evidence="2">Helicase-associated domain-containing protein</fullName>
    </recommendedName>
</protein>
<sequence>MGRSAAANDEWQPMLCALRRFREREGHSRVAWAHEEHGVRLGVWLSQQWADQRAGRLSRARQTQLAGAGVVWDGAPPPVRSAVSDECHNERKWDAERAAVLAERNARRDESIGRAVRDVRAFDEQVRIWERHWRPYSAACDVHTAPWRRRTVLRTMRNDGRTAEDHLRVLWTKRKQDQSEQDRPTVSWGKTMHSFAGTLRTS</sequence>